<evidence type="ECO:0000313" key="3">
    <source>
        <dbReference type="EMBL" id="KAA6408428.1"/>
    </source>
</evidence>
<feature type="compositionally biased region" description="Pro residues" evidence="1">
    <location>
        <begin position="201"/>
        <end position="214"/>
    </location>
</feature>
<organism evidence="3 4">
    <name type="scientific">Lasallia pustulata</name>
    <dbReference type="NCBI Taxonomy" id="136370"/>
    <lineage>
        <taxon>Eukaryota</taxon>
        <taxon>Fungi</taxon>
        <taxon>Dikarya</taxon>
        <taxon>Ascomycota</taxon>
        <taxon>Pezizomycotina</taxon>
        <taxon>Lecanoromycetes</taxon>
        <taxon>OSLEUM clade</taxon>
        <taxon>Umbilicariomycetidae</taxon>
        <taxon>Umbilicariales</taxon>
        <taxon>Umbilicariaceae</taxon>
        <taxon>Lasallia</taxon>
    </lineage>
</organism>
<gene>
    <name evidence="3" type="ORF">FRX48_07510</name>
</gene>
<feature type="compositionally biased region" description="Basic and acidic residues" evidence="1">
    <location>
        <begin position="112"/>
        <end position="123"/>
    </location>
</feature>
<dbReference type="EMBL" id="VXIT01000013">
    <property type="protein sequence ID" value="KAA6408428.1"/>
    <property type="molecule type" value="Genomic_DNA"/>
</dbReference>
<feature type="compositionally biased region" description="Pro residues" evidence="1">
    <location>
        <begin position="228"/>
        <end position="238"/>
    </location>
</feature>
<sequence length="657" mass="70789">MADEPRSIQARIAALNLGQVNRGPSEAHAIVLGRPGLENRRQTVQNPPTSEPQPPSANGIGNEPNGTGSNGVLPPPVITRTGQNSPQESKTAGPPKMPPRRPSRSPALPPRRPSEQLSRRDSSESISPTLSSVSAGSIGPARTSTCRTPSMDGGRIRAPIYDPSILPPLPPKRSPQEKEKEKARIPLKMTKSTLNVLPTQVLPPPSMPALPPRPAAKQLNGNTRKLPPEAPPPTPKRPGPSLNLNGSQIPRDTNEMTHGTTNGTSPSTGNASIGPTPPLVPLASRPDLSKVLATKPVAQAPSSPASCLKCRDFSAPDGHAATFPRHAVPSLDWLASQLTTPFPSSTDKARAIFTWLHHNISYDVDAFFNNRVKPATPPSTLSSGLAVCEGYAGLFTALANKAGLESMVIGGHGKGFGFASLPPGVPIPAEHSNHAWNAVKIDAGEWKLIDCCWGAGNISGKGQPYNKDFTPKFFTMDNNEFGLRHFPTNRNHFFRTDGRFRLSWEEYIAGEQGEETVRTFNLVAQEGMDETKVLPKYLTIPIDASKHRAPTVRFQLEKVCAHWDPVRNGRGKPYVYVLQIHGRDGREKDFVPLDTNGMYWWVDVPPGMLGATGQTVTLYTVESVGGRDGRGLSVGDYREAKGRKAMGFGGVCAWELG</sequence>
<reference evidence="3 4" key="1">
    <citation type="submission" date="2019-09" db="EMBL/GenBank/DDBJ databases">
        <title>The hologenome of the rock-dwelling lichen Lasallia pustulata.</title>
        <authorList>
            <person name="Greshake Tzovaras B."/>
            <person name="Segers F."/>
            <person name="Bicker A."/>
            <person name="Dal Grande F."/>
            <person name="Otte J."/>
            <person name="Hankeln T."/>
            <person name="Schmitt I."/>
            <person name="Ebersberger I."/>
        </authorList>
    </citation>
    <scope>NUCLEOTIDE SEQUENCE [LARGE SCALE GENOMIC DNA]</scope>
    <source>
        <strain evidence="3">A1-1</strain>
    </source>
</reference>
<feature type="compositionally biased region" description="Basic and acidic residues" evidence="1">
    <location>
        <begin position="174"/>
        <end position="184"/>
    </location>
</feature>
<dbReference type="SUPFAM" id="SSF54001">
    <property type="entry name" value="Cysteine proteinases"/>
    <property type="match status" value="1"/>
</dbReference>
<dbReference type="OrthoDB" id="6129702at2759"/>
<evidence type="ECO:0000256" key="1">
    <source>
        <dbReference type="SAM" id="MobiDB-lite"/>
    </source>
</evidence>
<evidence type="ECO:0000313" key="4">
    <source>
        <dbReference type="Proteomes" id="UP000324767"/>
    </source>
</evidence>
<accession>A0A5M8PHH4</accession>
<dbReference type="InterPro" id="IPR002931">
    <property type="entry name" value="Transglutaminase-like"/>
</dbReference>
<dbReference type="PANTHER" id="PTHR46333:SF5">
    <property type="entry name" value="TRANSGLUTAMINASE-LIKE DOMAIN-CONTAINING PROTEIN"/>
    <property type="match status" value="1"/>
</dbReference>
<name>A0A5M8PHH4_9LECA</name>
<feature type="compositionally biased region" description="Polar residues" evidence="1">
    <location>
        <begin position="80"/>
        <end position="90"/>
    </location>
</feature>
<dbReference type="PANTHER" id="PTHR46333">
    <property type="entry name" value="CYTOKINESIS PROTEIN 3"/>
    <property type="match status" value="1"/>
</dbReference>
<feature type="domain" description="Transglutaminase-like" evidence="2">
    <location>
        <begin position="380"/>
        <end position="453"/>
    </location>
</feature>
<dbReference type="SMART" id="SM00460">
    <property type="entry name" value="TGc"/>
    <property type="match status" value="1"/>
</dbReference>
<dbReference type="GO" id="GO:0005737">
    <property type="term" value="C:cytoplasm"/>
    <property type="evidence" value="ECO:0007669"/>
    <property type="project" value="TreeGrafter"/>
</dbReference>
<dbReference type="InterPro" id="IPR038765">
    <property type="entry name" value="Papain-like_cys_pep_sf"/>
</dbReference>
<evidence type="ECO:0000259" key="2">
    <source>
        <dbReference type="SMART" id="SM00460"/>
    </source>
</evidence>
<dbReference type="InterPro" id="IPR052557">
    <property type="entry name" value="CAP/Cytokinesis_protein"/>
</dbReference>
<feature type="region of interest" description="Disordered" evidence="1">
    <location>
        <begin position="19"/>
        <end position="284"/>
    </location>
</feature>
<dbReference type="Gene3D" id="3.10.620.30">
    <property type="match status" value="1"/>
</dbReference>
<dbReference type="Pfam" id="PF01841">
    <property type="entry name" value="Transglut_core"/>
    <property type="match status" value="1"/>
</dbReference>
<feature type="compositionally biased region" description="Polar residues" evidence="1">
    <location>
        <begin position="242"/>
        <end position="251"/>
    </location>
</feature>
<proteinExistence type="predicted"/>
<feature type="compositionally biased region" description="Polar residues" evidence="1">
    <location>
        <begin position="124"/>
        <end position="135"/>
    </location>
</feature>
<feature type="compositionally biased region" description="Low complexity" evidence="1">
    <location>
        <begin position="257"/>
        <end position="272"/>
    </location>
</feature>
<dbReference type="AlphaFoldDB" id="A0A5M8PHH4"/>
<comment type="caution">
    <text evidence="3">The sequence shown here is derived from an EMBL/GenBank/DDBJ whole genome shotgun (WGS) entry which is preliminary data.</text>
</comment>
<dbReference type="Proteomes" id="UP000324767">
    <property type="component" value="Unassembled WGS sequence"/>
</dbReference>
<protein>
    <recommendedName>
        <fullName evidence="2">Transglutaminase-like domain-containing protein</fullName>
    </recommendedName>
</protein>